<keyword evidence="5 8" id="KW-1133">Transmembrane helix</keyword>
<evidence type="ECO:0000313" key="9">
    <source>
        <dbReference type="EMBL" id="OAX51754.1"/>
    </source>
</evidence>
<proteinExistence type="inferred from homology"/>
<evidence type="ECO:0008006" key="11">
    <source>
        <dbReference type="Google" id="ProtNLM"/>
    </source>
</evidence>
<keyword evidence="4 7" id="KW-0812">Transmembrane</keyword>
<evidence type="ECO:0000256" key="6">
    <source>
        <dbReference type="ARBA" id="ARBA00023136"/>
    </source>
</evidence>
<comment type="caution">
    <text evidence="9">The sequence shown here is derived from an EMBL/GenBank/DDBJ whole genome shotgun (WGS) entry which is preliminary data.</text>
</comment>
<evidence type="ECO:0000256" key="8">
    <source>
        <dbReference type="SAM" id="Phobius"/>
    </source>
</evidence>
<dbReference type="InterPro" id="IPR037185">
    <property type="entry name" value="EmrE-like"/>
</dbReference>
<keyword evidence="3" id="KW-1003">Cell membrane</keyword>
<accession>A0A199NRN6</accession>
<evidence type="ECO:0000256" key="3">
    <source>
        <dbReference type="ARBA" id="ARBA00022475"/>
    </source>
</evidence>
<gene>
    <name evidence="9" type="ORF">AN277_0206770</name>
</gene>
<dbReference type="InterPro" id="IPR045324">
    <property type="entry name" value="Small_multidrug_res"/>
</dbReference>
<evidence type="ECO:0000256" key="4">
    <source>
        <dbReference type="ARBA" id="ARBA00022692"/>
    </source>
</evidence>
<evidence type="ECO:0000313" key="10">
    <source>
        <dbReference type="Proteomes" id="UP000053171"/>
    </source>
</evidence>
<dbReference type="AlphaFoldDB" id="A0A199NRN6"/>
<feature type="transmembrane region" description="Helical" evidence="8">
    <location>
        <begin position="56"/>
        <end position="79"/>
    </location>
</feature>
<dbReference type="Proteomes" id="UP000053171">
    <property type="component" value="Unassembled WGS sequence"/>
</dbReference>
<keyword evidence="6 8" id="KW-0472">Membrane</keyword>
<evidence type="ECO:0000256" key="7">
    <source>
        <dbReference type="RuleBase" id="RU003942"/>
    </source>
</evidence>
<organism evidence="9 10">
    <name type="scientific">Rothia kristinae</name>
    <dbReference type="NCBI Taxonomy" id="37923"/>
    <lineage>
        <taxon>Bacteria</taxon>
        <taxon>Bacillati</taxon>
        <taxon>Actinomycetota</taxon>
        <taxon>Actinomycetes</taxon>
        <taxon>Micrococcales</taxon>
        <taxon>Micrococcaceae</taxon>
        <taxon>Rothia</taxon>
    </lineage>
</organism>
<feature type="transmembrane region" description="Helical" evidence="8">
    <location>
        <begin position="85"/>
        <end position="103"/>
    </location>
</feature>
<dbReference type="EMBL" id="LJBJ02000012">
    <property type="protein sequence ID" value="OAX51754.1"/>
    <property type="molecule type" value="Genomic_DNA"/>
</dbReference>
<comment type="similarity">
    <text evidence="7">Belongs to the drug/metabolite transporter (DMT) superfamily. Small multidrug resistance (SMR) (TC 2.A.7.1) family.</text>
</comment>
<dbReference type="PANTHER" id="PTHR30561:SF1">
    <property type="entry name" value="MULTIDRUG TRANSPORTER EMRE"/>
    <property type="match status" value="1"/>
</dbReference>
<dbReference type="GO" id="GO:0015297">
    <property type="term" value="F:antiporter activity"/>
    <property type="evidence" value="ECO:0007669"/>
    <property type="project" value="TreeGrafter"/>
</dbReference>
<dbReference type="GO" id="GO:0015199">
    <property type="term" value="F:amino-acid betaine transmembrane transporter activity"/>
    <property type="evidence" value="ECO:0007669"/>
    <property type="project" value="TreeGrafter"/>
</dbReference>
<dbReference type="Gene3D" id="1.10.3730.20">
    <property type="match status" value="1"/>
</dbReference>
<comment type="subcellular location">
    <subcellularLocation>
        <location evidence="1 7">Cell membrane</location>
        <topology evidence="1 7">Multi-pass membrane protein</topology>
    </subcellularLocation>
</comment>
<dbReference type="InterPro" id="IPR000390">
    <property type="entry name" value="Small_drug/metabolite_transptr"/>
</dbReference>
<evidence type="ECO:0000256" key="1">
    <source>
        <dbReference type="ARBA" id="ARBA00004651"/>
    </source>
</evidence>
<keyword evidence="2" id="KW-0813">Transport</keyword>
<reference evidence="9" key="1">
    <citation type="submission" date="2016-06" db="EMBL/GenBank/DDBJ databases">
        <title>Identification of putative biosynthetic pathways for the production of bioactive secondary metabolites by the marine actinomycete Kocuria kristinae RUTW2-3.</title>
        <authorList>
            <person name="Waterworth S.C."/>
            <person name="Walmsley T.A."/>
            <person name="Matongo T."/>
            <person name="Davies-Coleman M.T."/>
            <person name="Dorrington R.A."/>
        </authorList>
    </citation>
    <scope>NUCLEOTIDE SEQUENCE [LARGE SCALE GENOMIC DNA]</scope>
    <source>
        <strain evidence="9">RUTW2-3</strain>
    </source>
</reference>
<keyword evidence="10" id="KW-1185">Reference proteome</keyword>
<dbReference type="GO" id="GO:0015220">
    <property type="term" value="F:choline transmembrane transporter activity"/>
    <property type="evidence" value="ECO:0007669"/>
    <property type="project" value="TreeGrafter"/>
</dbReference>
<feature type="transmembrane region" description="Helical" evidence="8">
    <location>
        <begin position="30"/>
        <end position="49"/>
    </location>
</feature>
<dbReference type="RefSeq" id="WP_064725476.1">
    <property type="nucleotide sequence ID" value="NZ_JBEYYV010000040.1"/>
</dbReference>
<dbReference type="GO" id="GO:0031460">
    <property type="term" value="P:glycine betaine transport"/>
    <property type="evidence" value="ECO:0007669"/>
    <property type="project" value="TreeGrafter"/>
</dbReference>
<protein>
    <recommendedName>
        <fullName evidence="11">QacE family quaternary ammonium compound efflux SMR transporter</fullName>
    </recommendedName>
</protein>
<dbReference type="PANTHER" id="PTHR30561">
    <property type="entry name" value="SMR FAMILY PROTON-DEPENDENT DRUG EFFLUX TRANSPORTER SUGE"/>
    <property type="match status" value="1"/>
</dbReference>
<sequence length="134" mass="13778">MKRALLLVAAILAEVSASLSLKAAMSAPWLYAWTVAGYTLAFVLLGMLLRAGMALGVAYGLWGAGGVALTALASAAIFGEALTPRMGLGLVLVIAGVLCVELGSQRVRRRALRSVDVGRADVGPAGDARDGRVR</sequence>
<evidence type="ECO:0000256" key="2">
    <source>
        <dbReference type="ARBA" id="ARBA00022448"/>
    </source>
</evidence>
<evidence type="ECO:0000256" key="5">
    <source>
        <dbReference type="ARBA" id="ARBA00022989"/>
    </source>
</evidence>
<name>A0A199NRN6_9MICC</name>
<dbReference type="Pfam" id="PF00893">
    <property type="entry name" value="Multi_Drug_Res"/>
    <property type="match status" value="1"/>
</dbReference>
<dbReference type="GO" id="GO:0005886">
    <property type="term" value="C:plasma membrane"/>
    <property type="evidence" value="ECO:0007669"/>
    <property type="project" value="UniProtKB-SubCell"/>
</dbReference>
<dbReference type="SUPFAM" id="SSF103481">
    <property type="entry name" value="Multidrug resistance efflux transporter EmrE"/>
    <property type="match status" value="1"/>
</dbReference>